<sequence length="112" mass="13059">LIPNENFDSITIHKTTAHVLCTVCQYSANNLWQLFKYAPMVKSLHVETLNDSSFINKTLDFIHIYSFYLKELIVIDTKVSVEIFQSLLNQTPNLKILTTTVEYQLDVIDREY</sequence>
<dbReference type="EMBL" id="CAJOBD010007133">
    <property type="protein sequence ID" value="CAF4078928.1"/>
    <property type="molecule type" value="Genomic_DNA"/>
</dbReference>
<dbReference type="Proteomes" id="UP000663836">
    <property type="component" value="Unassembled WGS sequence"/>
</dbReference>
<protein>
    <submittedName>
        <fullName evidence="1">Uncharacterized protein</fullName>
    </submittedName>
</protein>
<comment type="caution">
    <text evidence="1">The sequence shown here is derived from an EMBL/GenBank/DDBJ whole genome shotgun (WGS) entry which is preliminary data.</text>
</comment>
<gene>
    <name evidence="1" type="ORF">JBS370_LOCUS30590</name>
</gene>
<proteinExistence type="predicted"/>
<dbReference type="AlphaFoldDB" id="A0A819TIP9"/>
<organism evidence="1 2">
    <name type="scientific">Rotaria sordida</name>
    <dbReference type="NCBI Taxonomy" id="392033"/>
    <lineage>
        <taxon>Eukaryota</taxon>
        <taxon>Metazoa</taxon>
        <taxon>Spiralia</taxon>
        <taxon>Gnathifera</taxon>
        <taxon>Rotifera</taxon>
        <taxon>Eurotatoria</taxon>
        <taxon>Bdelloidea</taxon>
        <taxon>Philodinida</taxon>
        <taxon>Philodinidae</taxon>
        <taxon>Rotaria</taxon>
    </lineage>
</organism>
<reference evidence="1" key="1">
    <citation type="submission" date="2021-02" db="EMBL/GenBank/DDBJ databases">
        <authorList>
            <person name="Nowell W R."/>
        </authorList>
    </citation>
    <scope>NUCLEOTIDE SEQUENCE</scope>
</reference>
<evidence type="ECO:0000313" key="2">
    <source>
        <dbReference type="Proteomes" id="UP000663836"/>
    </source>
</evidence>
<name>A0A819TIP9_9BILA</name>
<feature type="non-terminal residue" evidence="1">
    <location>
        <position position="1"/>
    </location>
</feature>
<evidence type="ECO:0000313" key="1">
    <source>
        <dbReference type="EMBL" id="CAF4078928.1"/>
    </source>
</evidence>
<accession>A0A819TIP9</accession>